<dbReference type="Gene3D" id="1.10.3730.20">
    <property type="match status" value="1"/>
</dbReference>
<evidence type="ECO:0000313" key="3">
    <source>
        <dbReference type="Proteomes" id="UP001257277"/>
    </source>
</evidence>
<keyword evidence="1" id="KW-0472">Membrane</keyword>
<sequence>MDHLVISILISSCLFVIFKLFNVFKIHTLQAITINYFVAFLIGFISSDLSLEVSQIPSQPWFFGALSLSVIFIIVFNLMAATAQKNGLSVASVANKMSVIIPVVFGVIVYNEAVGYLKVIGILLALVAVYLSASKSDSEPLKKKNLIFPLLLFIGSGVLDTTLKYVETRLVPDGGVPIFSATIFIFASVLGCMLLMLQASQGKFKFQFKNILGGIALGIPNYYSIEFLLKALKTEGFESSTVFTINNVSVVILTTLFGLLIFKEKLIKKNWAGIGIAIVSIFLVVLYG</sequence>
<keyword evidence="1" id="KW-1133">Transmembrane helix</keyword>
<dbReference type="InterPro" id="IPR037185">
    <property type="entry name" value="EmrE-like"/>
</dbReference>
<feature type="transmembrane region" description="Helical" evidence="1">
    <location>
        <begin position="116"/>
        <end position="133"/>
    </location>
</feature>
<name>A0ABU3LI76_9FLAO</name>
<evidence type="ECO:0000256" key="1">
    <source>
        <dbReference type="SAM" id="Phobius"/>
    </source>
</evidence>
<dbReference type="Proteomes" id="UP001257277">
    <property type="component" value="Unassembled WGS sequence"/>
</dbReference>
<feature type="transmembrane region" description="Helical" evidence="1">
    <location>
        <begin position="241"/>
        <end position="262"/>
    </location>
</feature>
<feature type="transmembrane region" description="Helical" evidence="1">
    <location>
        <begin position="178"/>
        <end position="199"/>
    </location>
</feature>
<dbReference type="SUPFAM" id="SSF103481">
    <property type="entry name" value="Multidrug resistance efflux transporter EmrE"/>
    <property type="match status" value="2"/>
</dbReference>
<feature type="transmembrane region" description="Helical" evidence="1">
    <location>
        <begin position="145"/>
        <end position="166"/>
    </location>
</feature>
<protein>
    <submittedName>
        <fullName evidence="2">EamA family transporter</fullName>
    </submittedName>
</protein>
<feature type="transmembrane region" description="Helical" evidence="1">
    <location>
        <begin position="211"/>
        <end position="229"/>
    </location>
</feature>
<comment type="caution">
    <text evidence="2">The sequence shown here is derived from an EMBL/GenBank/DDBJ whole genome shotgun (WGS) entry which is preliminary data.</text>
</comment>
<feature type="transmembrane region" description="Helical" evidence="1">
    <location>
        <begin position="61"/>
        <end position="81"/>
    </location>
</feature>
<feature type="transmembrane region" description="Helical" evidence="1">
    <location>
        <begin position="271"/>
        <end position="287"/>
    </location>
</feature>
<feature type="transmembrane region" description="Helical" evidence="1">
    <location>
        <begin position="93"/>
        <end position="110"/>
    </location>
</feature>
<evidence type="ECO:0000313" key="2">
    <source>
        <dbReference type="EMBL" id="MDT7833011.1"/>
    </source>
</evidence>
<organism evidence="2 3">
    <name type="scientific">Asprobacillus argus</name>
    <dbReference type="NCBI Taxonomy" id="3076534"/>
    <lineage>
        <taxon>Bacteria</taxon>
        <taxon>Pseudomonadati</taxon>
        <taxon>Bacteroidota</taxon>
        <taxon>Flavobacteriia</taxon>
        <taxon>Flavobacteriales</taxon>
        <taxon>Flavobacteriaceae</taxon>
        <taxon>Asprobacillus</taxon>
    </lineage>
</organism>
<reference evidence="2 3" key="1">
    <citation type="submission" date="2023-09" db="EMBL/GenBank/DDBJ databases">
        <title>Novel taxa isolated from Blanes Bay.</title>
        <authorList>
            <person name="Rey-Velasco X."/>
            <person name="Lucena T."/>
        </authorList>
    </citation>
    <scope>NUCLEOTIDE SEQUENCE [LARGE SCALE GENOMIC DNA]</scope>
    <source>
        <strain evidence="2 3">S356</strain>
    </source>
</reference>
<dbReference type="RefSeq" id="WP_349242262.1">
    <property type="nucleotide sequence ID" value="NZ_JAVTTO010000004.1"/>
</dbReference>
<gene>
    <name evidence="2" type="ORF">RQM59_11505</name>
</gene>
<dbReference type="EMBL" id="JAVTTO010000004">
    <property type="protein sequence ID" value="MDT7833011.1"/>
    <property type="molecule type" value="Genomic_DNA"/>
</dbReference>
<proteinExistence type="predicted"/>
<feature type="transmembrane region" description="Helical" evidence="1">
    <location>
        <begin position="6"/>
        <end position="24"/>
    </location>
</feature>
<keyword evidence="1" id="KW-0812">Transmembrane</keyword>
<accession>A0ABU3LI76</accession>
<feature type="transmembrane region" description="Helical" evidence="1">
    <location>
        <begin position="31"/>
        <end position="49"/>
    </location>
</feature>
<keyword evidence="3" id="KW-1185">Reference proteome</keyword>